<comment type="caution">
    <text evidence="1">The sequence shown here is derived from an EMBL/GenBank/DDBJ whole genome shotgun (WGS) entry which is preliminary data.</text>
</comment>
<evidence type="ECO:0000313" key="2">
    <source>
        <dbReference type="Proteomes" id="UP000824239"/>
    </source>
</evidence>
<sequence>MAHSILSVKLRELDREVSSIHRRIHLAEAGPSAAARREYRQLLRAYTVKKHQTAKLLRCSQADSTRYLLEAYRGIEEIMAALQRNLSQSGGSDAEEKLLLAEYALDFAAQAANRAVLLSLEAVNAQRSLEKHRERNQI</sequence>
<evidence type="ECO:0000313" key="1">
    <source>
        <dbReference type="EMBL" id="HIR50315.1"/>
    </source>
</evidence>
<protein>
    <submittedName>
        <fullName evidence="1">Uncharacterized protein</fullName>
    </submittedName>
</protein>
<name>A0A9D1DGR1_9FIRM</name>
<dbReference type="AlphaFoldDB" id="A0A9D1DGR1"/>
<accession>A0A9D1DGR1</accession>
<dbReference type="Proteomes" id="UP000824239">
    <property type="component" value="Unassembled WGS sequence"/>
</dbReference>
<gene>
    <name evidence="1" type="ORF">IAA53_03365</name>
</gene>
<reference evidence="1" key="1">
    <citation type="submission" date="2020-10" db="EMBL/GenBank/DDBJ databases">
        <authorList>
            <person name="Gilroy R."/>
        </authorList>
    </citation>
    <scope>NUCLEOTIDE SEQUENCE</scope>
    <source>
        <strain evidence="1">ChiBcec15-4380</strain>
    </source>
</reference>
<proteinExistence type="predicted"/>
<organism evidence="1 2">
    <name type="scientific">Candidatus Avoscillospira avicola</name>
    <dbReference type="NCBI Taxonomy" id="2840706"/>
    <lineage>
        <taxon>Bacteria</taxon>
        <taxon>Bacillati</taxon>
        <taxon>Bacillota</taxon>
        <taxon>Clostridia</taxon>
        <taxon>Eubacteriales</taxon>
        <taxon>Oscillospiraceae</taxon>
        <taxon>Oscillospiraceae incertae sedis</taxon>
        <taxon>Candidatus Avoscillospira</taxon>
    </lineage>
</organism>
<reference evidence="1" key="2">
    <citation type="journal article" date="2021" name="PeerJ">
        <title>Extensive microbial diversity within the chicken gut microbiome revealed by metagenomics and culture.</title>
        <authorList>
            <person name="Gilroy R."/>
            <person name="Ravi A."/>
            <person name="Getino M."/>
            <person name="Pursley I."/>
            <person name="Horton D.L."/>
            <person name="Alikhan N.F."/>
            <person name="Baker D."/>
            <person name="Gharbi K."/>
            <person name="Hall N."/>
            <person name="Watson M."/>
            <person name="Adriaenssens E.M."/>
            <person name="Foster-Nyarko E."/>
            <person name="Jarju S."/>
            <person name="Secka A."/>
            <person name="Antonio M."/>
            <person name="Oren A."/>
            <person name="Chaudhuri R.R."/>
            <person name="La Ragione R."/>
            <person name="Hildebrand F."/>
            <person name="Pallen M.J."/>
        </authorList>
    </citation>
    <scope>NUCLEOTIDE SEQUENCE</scope>
    <source>
        <strain evidence="1">ChiBcec15-4380</strain>
    </source>
</reference>
<dbReference type="EMBL" id="DVHE01000022">
    <property type="protein sequence ID" value="HIR50315.1"/>
    <property type="molecule type" value="Genomic_DNA"/>
</dbReference>